<dbReference type="InterPro" id="IPR001173">
    <property type="entry name" value="Glyco_trans_2-like"/>
</dbReference>
<reference evidence="3" key="1">
    <citation type="journal article" date="2012" name="PLoS ONE">
        <title>Gene sets for utilization of primary and secondary nutrition supplies in the distal gut of endangered iberian lynx.</title>
        <authorList>
            <person name="Alcaide M."/>
            <person name="Messina E."/>
            <person name="Richter M."/>
            <person name="Bargiela R."/>
            <person name="Peplies J."/>
            <person name="Huws S.A."/>
            <person name="Newbold C.J."/>
            <person name="Golyshin P.N."/>
            <person name="Simon M.A."/>
            <person name="Lopez G."/>
            <person name="Yakimov M.M."/>
            <person name="Ferrer M."/>
        </authorList>
    </citation>
    <scope>NUCLEOTIDE SEQUENCE</scope>
</reference>
<dbReference type="SUPFAM" id="SSF53448">
    <property type="entry name" value="Nucleotide-diphospho-sugar transferases"/>
    <property type="match status" value="1"/>
</dbReference>
<dbReference type="InterPro" id="IPR029044">
    <property type="entry name" value="Nucleotide-diphossugar_trans"/>
</dbReference>
<proteinExistence type="predicted"/>
<dbReference type="InterPro" id="IPR036265">
    <property type="entry name" value="HIT-like_sf"/>
</dbReference>
<dbReference type="InterPro" id="IPR050834">
    <property type="entry name" value="Glycosyltransf_2"/>
</dbReference>
<dbReference type="InterPro" id="IPR046320">
    <property type="entry name" value="DUF4922"/>
</dbReference>
<gene>
    <name evidence="3" type="ORF">EVA_02371</name>
</gene>
<keyword evidence="3" id="KW-0808">Transferase</keyword>
<name>J9D9J0_9ZZZZ</name>
<sequence>MRNAVNCFLLYQDSNATAQTVEALKKSPLVDRIYLLTPSSLPDISLPEGAVRLPIDTLNSTATVRAIAALADTPYTLLYTQTSPLELAPEALEQIVAAFAGQNCGLVYADHYEWKNGERLAHPVTDYQPGSVRDDFDFGSLLMFDSAWLMYAARLLSQDWQYAALYELRLILARCTKLVRIPRFLYTEVEHDLRTSGEKQFDYVNPRNRAVQVEMEQAFTQQLKAMGAYLEPRTQQIDPTEGDFACEASVIIPVRNRARTIDDAIRSALSQETDFPFNVLIVDNHSTDGTTEIIDRYHDRKEVVHLIPDTHDLGIGGCWSLAVHHPACGRYAVQLDSDDLYSDPHTLQTIVDLFRQERCAMVIGTYRMCDFQLNTLPPGLIDHREWTPENGHNNALRINGLGAPRAFFTPVLRQIPIPNVSYGEDYALGLAFTRSYRIGRIYDVLYLCRRWEGNSDAALSIDRIHANNQYKDSLRTRELEARRFLNQQEQDNRRQAALRTADESPAIDRFIDGQLASWPLAQSHHEALKQLETRELTLHGYRFRTQYNPTRKVSSQAKLDAESLRQRPCFLCRANRPEAQAEYDTQTDWTLCVNPYPILPRHLTYIHAEHRPQQWRPNQLDEVLRLLAAHPAYALFYNGARCGASAPDHLHLQGVRKADVPVIGQLEQLVREATLVDYQSILADDGSTPDSPVATLRQLNTCRLLVNLQYPLPVFLLQYRNTHAQTGVNGMLQRLLEALPRAAGEACEDTPFNLIAWTDPDDTFVESGTLLVFPRRKHRPDCFWATDGTQRLLSPGTLDLAGILVTTRPEDFAQLTAEEAGQILGEVGITAEEARATVARYRQGLAFQAPKAP</sequence>
<feature type="domain" description="Glycosyltransferase 2-like" evidence="1">
    <location>
        <begin position="249"/>
        <end position="380"/>
    </location>
</feature>
<dbReference type="Pfam" id="PF16269">
    <property type="entry name" value="DUF4922"/>
    <property type="match status" value="1"/>
</dbReference>
<dbReference type="InterPro" id="IPR043171">
    <property type="entry name" value="Ap4A_phos1/2-like"/>
</dbReference>
<evidence type="ECO:0000313" key="3">
    <source>
        <dbReference type="EMBL" id="EJX09516.1"/>
    </source>
</evidence>
<protein>
    <submittedName>
        <fullName evidence="3">Glycosyltransferase, group 2 family protein</fullName>
    </submittedName>
</protein>
<dbReference type="CDD" id="cd00761">
    <property type="entry name" value="Glyco_tranf_GTA_type"/>
    <property type="match status" value="1"/>
</dbReference>
<dbReference type="SUPFAM" id="SSF54197">
    <property type="entry name" value="HIT-like"/>
    <property type="match status" value="1"/>
</dbReference>
<evidence type="ECO:0000259" key="1">
    <source>
        <dbReference type="Pfam" id="PF00535"/>
    </source>
</evidence>
<organism evidence="3">
    <name type="scientific">gut metagenome</name>
    <dbReference type="NCBI Taxonomy" id="749906"/>
    <lineage>
        <taxon>unclassified sequences</taxon>
        <taxon>metagenomes</taxon>
        <taxon>organismal metagenomes</taxon>
    </lineage>
</organism>
<dbReference type="Gene3D" id="3.30.428.70">
    <property type="match status" value="1"/>
</dbReference>
<dbReference type="GO" id="GO:0016740">
    <property type="term" value="F:transferase activity"/>
    <property type="evidence" value="ECO:0007669"/>
    <property type="project" value="UniProtKB-KW"/>
</dbReference>
<dbReference type="EMBL" id="AMCI01000374">
    <property type="protein sequence ID" value="EJX09516.1"/>
    <property type="molecule type" value="Genomic_DNA"/>
</dbReference>
<evidence type="ECO:0000259" key="2">
    <source>
        <dbReference type="Pfam" id="PF16269"/>
    </source>
</evidence>
<dbReference type="PANTHER" id="PTHR43685:SF2">
    <property type="entry name" value="GLYCOSYLTRANSFERASE 2-LIKE DOMAIN-CONTAINING PROTEIN"/>
    <property type="match status" value="1"/>
</dbReference>
<dbReference type="Gene3D" id="3.90.550.10">
    <property type="entry name" value="Spore Coat Polysaccharide Biosynthesis Protein SpsA, Chain A"/>
    <property type="match status" value="1"/>
</dbReference>
<dbReference type="Pfam" id="PF00535">
    <property type="entry name" value="Glycos_transf_2"/>
    <property type="match status" value="1"/>
</dbReference>
<comment type="caution">
    <text evidence="3">The sequence shown here is derived from an EMBL/GenBank/DDBJ whole genome shotgun (WGS) entry which is preliminary data.</text>
</comment>
<dbReference type="AlphaFoldDB" id="J9D9J0"/>
<dbReference type="PANTHER" id="PTHR43685">
    <property type="entry name" value="GLYCOSYLTRANSFERASE"/>
    <property type="match status" value="1"/>
</dbReference>
<accession>J9D9J0</accession>
<feature type="domain" description="DUF4922" evidence="2">
    <location>
        <begin position="511"/>
        <end position="655"/>
    </location>
</feature>